<feature type="transmembrane region" description="Helical" evidence="13">
    <location>
        <begin position="104"/>
        <end position="128"/>
    </location>
</feature>
<name>A0AA91U300_9GAMM</name>
<feature type="transmembrane region" description="Helical" evidence="13">
    <location>
        <begin position="213"/>
        <end position="239"/>
    </location>
</feature>
<gene>
    <name evidence="14" type="ORF">CO192_08315</name>
    <name evidence="15" type="ORF">EAO82_08080</name>
</gene>
<dbReference type="Proteomes" id="UP000243750">
    <property type="component" value="Unassembled WGS sequence"/>
</dbReference>
<feature type="transmembrane region" description="Helical" evidence="13">
    <location>
        <begin position="284"/>
        <end position="306"/>
    </location>
</feature>
<evidence type="ECO:0000256" key="2">
    <source>
        <dbReference type="ARBA" id="ARBA00003002"/>
    </source>
</evidence>
<proteinExistence type="inferred from homology"/>
<evidence type="ECO:0000313" key="15">
    <source>
        <dbReference type="EMBL" id="QFY56321.1"/>
    </source>
</evidence>
<keyword evidence="12" id="KW-0915">Sodium</keyword>
<evidence type="ECO:0000256" key="9">
    <source>
        <dbReference type="ARBA" id="ARBA00022989"/>
    </source>
</evidence>
<keyword evidence="12" id="KW-0406">Ion transport</keyword>
<evidence type="ECO:0000256" key="12">
    <source>
        <dbReference type="PIRNR" id="PIRNR015658"/>
    </source>
</evidence>
<feature type="transmembrane region" description="Helical" evidence="13">
    <location>
        <begin position="12"/>
        <end position="35"/>
    </location>
</feature>
<dbReference type="PANTHER" id="PTHR35806">
    <property type="entry name" value="OXALOACETATE DECARBOXYLASE BETA CHAIN 2"/>
    <property type="match status" value="1"/>
</dbReference>
<evidence type="ECO:0000256" key="13">
    <source>
        <dbReference type="SAM" id="Phobius"/>
    </source>
</evidence>
<dbReference type="AlphaFoldDB" id="A0AA91U300"/>
<evidence type="ECO:0000256" key="3">
    <source>
        <dbReference type="ARBA" id="ARBA00004651"/>
    </source>
</evidence>
<comment type="similarity">
    <text evidence="4 12">Belongs to the GcdB/MmdB/OadB family.</text>
</comment>
<feature type="transmembrane region" description="Helical" evidence="13">
    <location>
        <begin position="67"/>
        <end position="92"/>
    </location>
</feature>
<dbReference type="InterPro" id="IPR005661">
    <property type="entry name" value="OadB_MmdB"/>
</dbReference>
<comment type="subunit">
    <text evidence="5 12">Heterotrimer of an alpha, a beta and a gamma subunit.</text>
</comment>
<sequence>MDNLLQLWESTGIYQMELGQVIMILVCLGMIYLAIRKGFEPLLLIPIGFGGILVNLPVAAMGDPGGLLYLIYQVGLPTTVFPLLIFMGVGAMTDFGPMLANPRTLLLGAAAQFGIFGTLMGALALTSWGIPGFEFTLKEAASIAIIGGADGPTSIFVTSQLAPQLLGPIAVAAYAYMALVPMIQPPIMRALTTEKERAITMTQLRVVSKTEKIIFPILLLLLVALLLPSAAPLVGMLCFGNLMRECGVVERLADTSRNALINIVTMGLGLAVGSKLSSDSFLQLTTLGILVLGMIAFCVGTASGVLMAKLMNAVSKQAINPLIGSAGVSAVPMAARVSNRVGLEANPQNFLLMHAMGPNVAGVIGSAVAAGILLSFVG</sequence>
<reference evidence="15 17" key="2">
    <citation type="submission" date="2018-10" db="EMBL/GenBank/DDBJ databases">
        <title>Complete genome sequence of Pseudomonas pelagia strain Kongs-67.</title>
        <authorList>
            <person name="Sinha R.K."/>
            <person name="Krishnan K."/>
        </authorList>
    </citation>
    <scope>NUCLEOTIDE SEQUENCE [LARGE SCALE GENOMIC DNA]</scope>
    <source>
        <strain evidence="15 17">Kongs-67</strain>
    </source>
</reference>
<comment type="catalytic activity">
    <reaction evidence="11 12">
        <text>oxaloacetate + 2 Na(+)(in) + H(+) = pyruvate + 2 Na(+)(out) + CO2</text>
        <dbReference type="Rhea" id="RHEA:57724"/>
        <dbReference type="ChEBI" id="CHEBI:15361"/>
        <dbReference type="ChEBI" id="CHEBI:15378"/>
        <dbReference type="ChEBI" id="CHEBI:16452"/>
        <dbReference type="ChEBI" id="CHEBI:16526"/>
        <dbReference type="ChEBI" id="CHEBI:29101"/>
        <dbReference type="EC" id="7.2.4.2"/>
    </reaction>
</comment>
<feature type="transmembrane region" description="Helical" evidence="13">
    <location>
        <begin position="318"/>
        <end position="335"/>
    </location>
</feature>
<evidence type="ECO:0000256" key="5">
    <source>
        <dbReference type="ARBA" id="ARBA00011869"/>
    </source>
</evidence>
<evidence type="ECO:0000256" key="6">
    <source>
        <dbReference type="ARBA" id="ARBA00022475"/>
    </source>
</evidence>
<keyword evidence="12" id="KW-0813">Transport</keyword>
<feature type="transmembrane region" description="Helical" evidence="13">
    <location>
        <begin position="42"/>
        <end position="61"/>
    </location>
</feature>
<dbReference type="EMBL" id="CP033116">
    <property type="protein sequence ID" value="QFY56321.1"/>
    <property type="molecule type" value="Genomic_DNA"/>
</dbReference>
<dbReference type="PANTHER" id="PTHR35806:SF1">
    <property type="entry name" value="OXALOACETATE DECARBOXYLASE BETA CHAIN 2"/>
    <property type="match status" value="1"/>
</dbReference>
<evidence type="ECO:0000256" key="1">
    <source>
        <dbReference type="ARBA" id="ARBA00001959"/>
    </source>
</evidence>
<comment type="cofactor">
    <cofactor evidence="1">
        <name>Na(+)</name>
        <dbReference type="ChEBI" id="CHEBI:29101"/>
    </cofactor>
</comment>
<keyword evidence="12" id="KW-0739">Sodium transport</keyword>
<dbReference type="GO" id="GO:0005886">
    <property type="term" value="C:plasma membrane"/>
    <property type="evidence" value="ECO:0007669"/>
    <property type="project" value="UniProtKB-SubCell"/>
</dbReference>
<dbReference type="PIRSF" id="PIRSF015658">
    <property type="entry name" value="MmdB_OadB"/>
    <property type="match status" value="1"/>
</dbReference>
<evidence type="ECO:0000256" key="4">
    <source>
        <dbReference type="ARBA" id="ARBA00010924"/>
    </source>
</evidence>
<feature type="transmembrane region" description="Helical" evidence="13">
    <location>
        <begin position="165"/>
        <end position="183"/>
    </location>
</feature>
<dbReference type="NCBIfam" id="TIGR01109">
    <property type="entry name" value="Na_pump_decarbB"/>
    <property type="match status" value="1"/>
</dbReference>
<keyword evidence="17" id="KW-1185">Reference proteome</keyword>
<evidence type="ECO:0000256" key="8">
    <source>
        <dbReference type="ARBA" id="ARBA00022967"/>
    </source>
</evidence>
<comment type="subcellular location">
    <subcellularLocation>
        <location evidence="3">Cell membrane</location>
        <topology evidence="3">Multi-pass membrane protein</topology>
    </subcellularLocation>
</comment>
<keyword evidence="9 13" id="KW-1133">Transmembrane helix</keyword>
<keyword evidence="8" id="KW-1278">Translocase</keyword>
<comment type="function">
    <text evidence="2 12">Catalyzes the decarboxylation of oxaloacetate coupled to Na(+) translocation.</text>
</comment>
<organism evidence="14 16">
    <name type="scientific">Halopseudomonas pelagia</name>
    <dbReference type="NCBI Taxonomy" id="553151"/>
    <lineage>
        <taxon>Bacteria</taxon>
        <taxon>Pseudomonadati</taxon>
        <taxon>Pseudomonadota</taxon>
        <taxon>Gammaproteobacteria</taxon>
        <taxon>Pseudomonadales</taxon>
        <taxon>Pseudomonadaceae</taxon>
        <taxon>Halopseudomonas</taxon>
    </lineage>
</organism>
<reference evidence="14 16" key="1">
    <citation type="submission" date="2017-09" db="EMBL/GenBank/DDBJ databases">
        <title>Bacterial and phytoplankton interrelationship in Kongsfjorden, an Arctic fjord.</title>
        <authorList>
            <person name="Sinha R."/>
            <person name="Krishnan K."/>
        </authorList>
    </citation>
    <scope>NUCLEOTIDE SEQUENCE [LARGE SCALE GENOMIC DNA]</scope>
    <source>
        <strain evidence="14 16">58</strain>
    </source>
</reference>
<evidence type="ECO:0000256" key="10">
    <source>
        <dbReference type="ARBA" id="ARBA00023136"/>
    </source>
</evidence>
<evidence type="ECO:0000313" key="14">
    <source>
        <dbReference type="EMBL" id="PCC99818.1"/>
    </source>
</evidence>
<dbReference type="EMBL" id="NWMT01000088">
    <property type="protein sequence ID" value="PCC99818.1"/>
    <property type="molecule type" value="Genomic_DNA"/>
</dbReference>
<dbReference type="GO" id="GO:0015451">
    <property type="term" value="F:decarboxylation-driven active transmembrane transporter activity"/>
    <property type="evidence" value="ECO:0007669"/>
    <property type="project" value="UniProtKB-EC"/>
</dbReference>
<accession>A0AA91U300</accession>
<evidence type="ECO:0000256" key="11">
    <source>
        <dbReference type="ARBA" id="ARBA00048176"/>
    </source>
</evidence>
<keyword evidence="7 13" id="KW-0812">Transmembrane</keyword>
<keyword evidence="6 12" id="KW-1003">Cell membrane</keyword>
<dbReference type="RefSeq" id="WP_096346148.1">
    <property type="nucleotide sequence ID" value="NZ_CP033116.1"/>
</dbReference>
<dbReference type="GO" id="GO:0006814">
    <property type="term" value="P:sodium ion transport"/>
    <property type="evidence" value="ECO:0007669"/>
    <property type="project" value="UniProtKB-UniRule"/>
</dbReference>
<evidence type="ECO:0000313" key="16">
    <source>
        <dbReference type="Proteomes" id="UP000243750"/>
    </source>
</evidence>
<dbReference type="Pfam" id="PF03977">
    <property type="entry name" value="OAD_beta"/>
    <property type="match status" value="1"/>
</dbReference>
<dbReference type="Proteomes" id="UP000344571">
    <property type="component" value="Chromosome"/>
</dbReference>
<evidence type="ECO:0000256" key="7">
    <source>
        <dbReference type="ARBA" id="ARBA00022692"/>
    </source>
</evidence>
<evidence type="ECO:0000313" key="17">
    <source>
        <dbReference type="Proteomes" id="UP000344571"/>
    </source>
</evidence>
<protein>
    <recommendedName>
        <fullName evidence="12">Oxaloacetate decarboxylase beta chain</fullName>
        <ecNumber evidence="12">7.2.4.2</ecNumber>
    </recommendedName>
</protein>
<dbReference type="EC" id="7.2.4.2" evidence="12"/>
<feature type="transmembrane region" description="Helical" evidence="13">
    <location>
        <begin position="355"/>
        <end position="377"/>
    </location>
</feature>
<dbReference type="GO" id="GO:0016829">
    <property type="term" value="F:lyase activity"/>
    <property type="evidence" value="ECO:0007669"/>
    <property type="project" value="InterPro"/>
</dbReference>
<keyword evidence="10 12" id="KW-0472">Membrane</keyword>